<keyword evidence="3" id="KW-0472">Membrane</keyword>
<sequence length="702" mass="76564">MNFLKNMNIGTKLVVSISIIMLIGLSILSIVVVKSVGDSVRKDAETMILESSKGYSSFVEGVVNEMIALNRTSANVLGEIFTQTSKYNITPKALEDVVTNVLDSGSYADFAFLYLKNPLGFDGGNSFYRLDNGDYMVAYEDKQPSSAGGIVNVAINGNVELVSIKEALNSQKSSETKVLFGKPHRFSFGGKEFVGIDMAMPIFDANNQVVGAVGFIFSFGDIANSFLDSNNKLFEGSIVAMFDQDGTIILHGNQSLLFKKLQDTNKRPEAKLIVDAIIAGQTGVYDYIATDGAPSYASLVSFSSVDNYVSWRVLVTAPKSSVLAPLYRLEYLIFTASAAFLILVMAFVYFYIRKNVANRLPIILDALDKLFKFINHESKDVQTIKIRANDELGAMGRIINANIERTRSSLQIDEEAIQAAVDTAKEIEAGNLTARISKDPVNPQLMELKEVLNTMLSVLQHKIGSDTNEIARVFDSYVKLDFTTEVKNANGRVEVVTNTLGAEIKKMLHASANFARELTARSTELRESMQKLTDGSQAQASSLEQSAAAVEEISSSMQNVSEKTMDATRQAEDIKEIVGVIKDIADQTNLLALNAAIEAARAGEHGRGFAVVADEVRKLAERTTKSLGEIEANVNVLVQSVNEMSESIKEQTEGISQINEAIAQLETATQDNVGVANATNEITKSVNDIAENILNDVNQKKF</sequence>
<proteinExistence type="predicted"/>
<name>A0A377Q1J6_9HELI</name>
<dbReference type="EMBL" id="UGJF01000001">
    <property type="protein sequence ID" value="STQ88627.1"/>
    <property type="molecule type" value="Genomic_DNA"/>
</dbReference>
<dbReference type="Proteomes" id="UP000255269">
    <property type="component" value="Unassembled WGS sequence"/>
</dbReference>
<dbReference type="PANTHER" id="PTHR32089:SF112">
    <property type="entry name" value="LYSOZYME-LIKE PROTEIN-RELATED"/>
    <property type="match status" value="1"/>
</dbReference>
<feature type="transmembrane region" description="Helical" evidence="3">
    <location>
        <begin position="13"/>
        <end position="33"/>
    </location>
</feature>
<accession>A0A377Q1J6</accession>
<feature type="domain" description="Methyl-accepting transducer" evidence="4">
    <location>
        <begin position="508"/>
        <end position="702"/>
    </location>
</feature>
<dbReference type="SMART" id="SM00283">
    <property type="entry name" value="MA"/>
    <property type="match status" value="1"/>
</dbReference>
<evidence type="ECO:0000256" key="3">
    <source>
        <dbReference type="SAM" id="Phobius"/>
    </source>
</evidence>
<dbReference type="InterPro" id="IPR004089">
    <property type="entry name" value="MCPsignal_dom"/>
</dbReference>
<dbReference type="SUPFAM" id="SSF58104">
    <property type="entry name" value="Methyl-accepting chemotaxis protein (MCP) signaling domain"/>
    <property type="match status" value="1"/>
</dbReference>
<keyword evidence="1 2" id="KW-0807">Transducer</keyword>
<dbReference type="GO" id="GO:0016020">
    <property type="term" value="C:membrane"/>
    <property type="evidence" value="ECO:0007669"/>
    <property type="project" value="InterPro"/>
</dbReference>
<keyword evidence="3" id="KW-0812">Transmembrane</keyword>
<evidence type="ECO:0000313" key="5">
    <source>
        <dbReference type="EMBL" id="STQ88627.1"/>
    </source>
</evidence>
<dbReference type="AlphaFoldDB" id="A0A377Q1J6"/>
<dbReference type="Pfam" id="PF00015">
    <property type="entry name" value="MCPsignal"/>
    <property type="match status" value="1"/>
</dbReference>
<gene>
    <name evidence="5" type="primary">mcp4_4</name>
    <name evidence="5" type="ORF">NCTC13156_01476</name>
</gene>
<dbReference type="PROSITE" id="PS50111">
    <property type="entry name" value="CHEMOTAXIS_TRANSDUC_2"/>
    <property type="match status" value="1"/>
</dbReference>
<dbReference type="GO" id="GO:0007165">
    <property type="term" value="P:signal transduction"/>
    <property type="evidence" value="ECO:0007669"/>
    <property type="project" value="UniProtKB-KW"/>
</dbReference>
<evidence type="ECO:0000256" key="2">
    <source>
        <dbReference type="PROSITE-ProRule" id="PRU00284"/>
    </source>
</evidence>
<evidence type="ECO:0000313" key="6">
    <source>
        <dbReference type="Proteomes" id="UP000255269"/>
    </source>
</evidence>
<dbReference type="Gene3D" id="3.30.450.20">
    <property type="entry name" value="PAS domain"/>
    <property type="match status" value="1"/>
</dbReference>
<dbReference type="Gene3D" id="1.10.287.950">
    <property type="entry name" value="Methyl-accepting chemotaxis protein"/>
    <property type="match status" value="1"/>
</dbReference>
<dbReference type="Gene3D" id="1.20.120.1530">
    <property type="match status" value="1"/>
</dbReference>
<evidence type="ECO:0000259" key="4">
    <source>
        <dbReference type="PROSITE" id="PS50111"/>
    </source>
</evidence>
<protein>
    <submittedName>
        <fullName evidence="5">Putative MCP-type signal transduction protein</fullName>
    </submittedName>
</protein>
<feature type="transmembrane region" description="Helical" evidence="3">
    <location>
        <begin position="331"/>
        <end position="352"/>
    </location>
</feature>
<keyword evidence="3" id="KW-1133">Transmembrane helix</keyword>
<reference evidence="5 6" key="1">
    <citation type="submission" date="2018-06" db="EMBL/GenBank/DDBJ databases">
        <authorList>
            <consortium name="Pathogen Informatics"/>
            <person name="Doyle S."/>
        </authorList>
    </citation>
    <scope>NUCLEOTIDE SEQUENCE [LARGE SCALE GENOMIC DNA]</scope>
    <source>
        <strain evidence="5 6">NCTC13156</strain>
    </source>
</reference>
<organism evidence="5 6">
    <name type="scientific">Helicobacter pullorum</name>
    <dbReference type="NCBI Taxonomy" id="35818"/>
    <lineage>
        <taxon>Bacteria</taxon>
        <taxon>Pseudomonadati</taxon>
        <taxon>Campylobacterota</taxon>
        <taxon>Epsilonproteobacteria</taxon>
        <taxon>Campylobacterales</taxon>
        <taxon>Helicobacteraceae</taxon>
        <taxon>Helicobacter</taxon>
    </lineage>
</organism>
<dbReference type="CDD" id="cd18774">
    <property type="entry name" value="PDC2_HK_sensor"/>
    <property type="match status" value="1"/>
</dbReference>
<dbReference type="RefSeq" id="WP_147277530.1">
    <property type="nucleotide sequence ID" value="NZ_UGJF01000001.1"/>
</dbReference>
<evidence type="ECO:0000256" key="1">
    <source>
        <dbReference type="ARBA" id="ARBA00023224"/>
    </source>
</evidence>
<dbReference type="PANTHER" id="PTHR32089">
    <property type="entry name" value="METHYL-ACCEPTING CHEMOTAXIS PROTEIN MCPB"/>
    <property type="match status" value="1"/>
</dbReference>